<dbReference type="EMBL" id="LXHQ01000037">
    <property type="protein sequence ID" value="OAV24116.1"/>
    <property type="molecule type" value="Genomic_DNA"/>
</dbReference>
<organism evidence="1 2">
    <name type="scientific">Moraxella catarrhalis</name>
    <name type="common">Branhamella catarrhalis</name>
    <dbReference type="NCBI Taxonomy" id="480"/>
    <lineage>
        <taxon>Bacteria</taxon>
        <taxon>Pseudomonadati</taxon>
        <taxon>Pseudomonadota</taxon>
        <taxon>Gammaproteobacteria</taxon>
        <taxon>Moraxellales</taxon>
        <taxon>Moraxellaceae</taxon>
        <taxon>Moraxella</taxon>
    </lineage>
</organism>
<dbReference type="Proteomes" id="UP000078295">
    <property type="component" value="Unassembled WGS sequence"/>
</dbReference>
<gene>
    <name evidence="1" type="ORF">AO370_1514</name>
</gene>
<dbReference type="AlphaFoldDB" id="A0AB36DM04"/>
<reference evidence="1 2" key="1">
    <citation type="journal article" date="2016" name="Genome Biol. Evol.">
        <title>Comparative Genomic Analyses of the Moraxella catarrhalis Serosensitive and Seroresistant Lineages Demonstrate Their Independent Evolution.</title>
        <authorList>
            <person name="Earl J.P."/>
            <person name="de Vries S.P."/>
            <person name="Ahmed A."/>
            <person name="Powell E."/>
            <person name="Schultz M.P."/>
            <person name="Hermans P.W."/>
            <person name="Hill D.J."/>
            <person name="Zhou Z."/>
            <person name="Constantinidou C.I."/>
            <person name="Hu F.Z."/>
            <person name="Bootsma H.J."/>
            <person name="Ehrlich G.D."/>
        </authorList>
    </citation>
    <scope>NUCLEOTIDE SEQUENCE [LARGE SCALE GENOMIC DNA]</scope>
    <source>
        <strain evidence="1 2">F23</strain>
    </source>
</reference>
<accession>A0AB36DM04</accession>
<comment type="caution">
    <text evidence="1">The sequence shown here is derived from an EMBL/GenBank/DDBJ whole genome shotgun (WGS) entry which is preliminary data.</text>
</comment>
<sequence>MLIFEVPCIDCMIFSSNWLNQVNFYCHFYHTLLDKIQ</sequence>
<proteinExistence type="predicted"/>
<name>A0AB36DM04_MORCA</name>
<evidence type="ECO:0000313" key="2">
    <source>
        <dbReference type="Proteomes" id="UP000078295"/>
    </source>
</evidence>
<evidence type="ECO:0000313" key="1">
    <source>
        <dbReference type="EMBL" id="OAV24116.1"/>
    </source>
</evidence>
<protein>
    <submittedName>
        <fullName evidence="1">Uncharacterized protein</fullName>
    </submittedName>
</protein>